<reference evidence="1 2" key="1">
    <citation type="submission" date="2019-05" db="EMBL/GenBank/DDBJ databases">
        <title>Another draft genome of Portunus trituberculatus and its Hox gene families provides insights of decapod evolution.</title>
        <authorList>
            <person name="Jeong J.-H."/>
            <person name="Song I."/>
            <person name="Kim S."/>
            <person name="Choi T."/>
            <person name="Kim D."/>
            <person name="Ryu S."/>
            <person name="Kim W."/>
        </authorList>
    </citation>
    <scope>NUCLEOTIDE SEQUENCE [LARGE SCALE GENOMIC DNA]</scope>
    <source>
        <tissue evidence="1">Muscle</tissue>
    </source>
</reference>
<evidence type="ECO:0000313" key="1">
    <source>
        <dbReference type="EMBL" id="MPC91055.1"/>
    </source>
</evidence>
<dbReference type="EMBL" id="VSRR010086413">
    <property type="protein sequence ID" value="MPC91055.1"/>
    <property type="molecule type" value="Genomic_DNA"/>
</dbReference>
<keyword evidence="2" id="KW-1185">Reference proteome</keyword>
<evidence type="ECO:0000313" key="2">
    <source>
        <dbReference type="Proteomes" id="UP000324222"/>
    </source>
</evidence>
<sequence>MWGEARQCRVGDSGGSAMIGAACSANSGRLPGCAARPAHWLRSRITPVAVIGRSTAREWRALHPEARGGGPVQVFVEAPPWPGRSLALLPSTSARRPRVTARLLTRCSALLYNG</sequence>
<gene>
    <name evidence="1" type="ORF">E2C01_086068</name>
</gene>
<accession>A0A5B7J8P2</accession>
<protein>
    <submittedName>
        <fullName evidence="1">Uncharacterized protein</fullName>
    </submittedName>
</protein>
<name>A0A5B7J8P2_PORTR</name>
<proteinExistence type="predicted"/>
<dbReference type="AlphaFoldDB" id="A0A5B7J8P2"/>
<dbReference type="Proteomes" id="UP000324222">
    <property type="component" value="Unassembled WGS sequence"/>
</dbReference>
<comment type="caution">
    <text evidence="1">The sequence shown here is derived from an EMBL/GenBank/DDBJ whole genome shotgun (WGS) entry which is preliminary data.</text>
</comment>
<dbReference type="PROSITE" id="PS51257">
    <property type="entry name" value="PROKAR_LIPOPROTEIN"/>
    <property type="match status" value="1"/>
</dbReference>
<organism evidence="1 2">
    <name type="scientific">Portunus trituberculatus</name>
    <name type="common">Swimming crab</name>
    <name type="synonym">Neptunus trituberculatus</name>
    <dbReference type="NCBI Taxonomy" id="210409"/>
    <lineage>
        <taxon>Eukaryota</taxon>
        <taxon>Metazoa</taxon>
        <taxon>Ecdysozoa</taxon>
        <taxon>Arthropoda</taxon>
        <taxon>Crustacea</taxon>
        <taxon>Multicrustacea</taxon>
        <taxon>Malacostraca</taxon>
        <taxon>Eumalacostraca</taxon>
        <taxon>Eucarida</taxon>
        <taxon>Decapoda</taxon>
        <taxon>Pleocyemata</taxon>
        <taxon>Brachyura</taxon>
        <taxon>Eubrachyura</taxon>
        <taxon>Portunoidea</taxon>
        <taxon>Portunidae</taxon>
        <taxon>Portuninae</taxon>
        <taxon>Portunus</taxon>
    </lineage>
</organism>